<accession>G2QJM0</accession>
<dbReference type="KEGG" id="mtm:MYCTH_2111918"/>
<dbReference type="GeneID" id="11507050"/>
<proteinExistence type="predicted"/>
<reference evidence="1 2" key="1">
    <citation type="journal article" date="2011" name="Nat. Biotechnol.">
        <title>Comparative genomic analysis of the thermophilic biomass-degrading fungi Myceliophthora thermophila and Thielavia terrestris.</title>
        <authorList>
            <person name="Berka R.M."/>
            <person name="Grigoriev I.V."/>
            <person name="Otillar R."/>
            <person name="Salamov A."/>
            <person name="Grimwood J."/>
            <person name="Reid I."/>
            <person name="Ishmael N."/>
            <person name="John T."/>
            <person name="Darmond C."/>
            <person name="Moisan M.-C."/>
            <person name="Henrissat B."/>
            <person name="Coutinho P.M."/>
            <person name="Lombard V."/>
            <person name="Natvig D.O."/>
            <person name="Lindquist E."/>
            <person name="Schmutz J."/>
            <person name="Lucas S."/>
            <person name="Harris P."/>
            <person name="Powlowski J."/>
            <person name="Bellemare A."/>
            <person name="Taylor D."/>
            <person name="Butler G."/>
            <person name="de Vries R.P."/>
            <person name="Allijn I.E."/>
            <person name="van den Brink J."/>
            <person name="Ushinsky S."/>
            <person name="Storms R."/>
            <person name="Powell A.J."/>
            <person name="Paulsen I.T."/>
            <person name="Elbourne L.D.H."/>
            <person name="Baker S.E."/>
            <person name="Magnuson J."/>
            <person name="LaBoissiere S."/>
            <person name="Clutterbuck A.J."/>
            <person name="Martinez D."/>
            <person name="Wogulis M."/>
            <person name="de Leon A.L."/>
            <person name="Rey M.W."/>
            <person name="Tsang A."/>
        </authorList>
    </citation>
    <scope>NUCLEOTIDE SEQUENCE [LARGE SCALE GENOMIC DNA]</scope>
    <source>
        <strain evidence="2">ATCC 42464 / BCRC 31852 / DSM 1799</strain>
    </source>
</reference>
<dbReference type="RefSeq" id="XP_003665022.1">
    <property type="nucleotide sequence ID" value="XM_003664974.1"/>
</dbReference>
<dbReference type="eggNOG" id="ENOG502RR4N">
    <property type="taxonomic scope" value="Eukaryota"/>
</dbReference>
<keyword evidence="2" id="KW-1185">Reference proteome</keyword>
<dbReference type="EMBL" id="CP003006">
    <property type="protein sequence ID" value="AEO59777.1"/>
    <property type="molecule type" value="Genomic_DNA"/>
</dbReference>
<dbReference type="OrthoDB" id="5199007at2759"/>
<protein>
    <submittedName>
        <fullName evidence="1">Uncharacterized protein</fullName>
    </submittedName>
</protein>
<sequence length="225" mass="24567">MADFDISGSSSEQLRCKASVEASVEFLSLSLGRLSIPADVCLFSLLSKCFARIKTIFGLNDPFNVLGEPSTLERILNSIFDTGSLPLVTEKTIRITAGLDDHDRSCLFIQAIAGMVLIFRRLSHAGGVVSNRLLSRELQLFAESEQRRAVLDKIGSSHVFSSCYTKSAIVDFVMAAIDDQNSGLRDCFALSGAGEFLLSDNVAWVSDRPCKNMGLPWGFTIMTLN</sequence>
<dbReference type="InParanoid" id="G2QJM0"/>
<organism evidence="1 2">
    <name type="scientific">Thermothelomyces thermophilus (strain ATCC 42464 / BCRC 31852 / DSM 1799)</name>
    <name type="common">Sporotrichum thermophile</name>
    <dbReference type="NCBI Taxonomy" id="573729"/>
    <lineage>
        <taxon>Eukaryota</taxon>
        <taxon>Fungi</taxon>
        <taxon>Dikarya</taxon>
        <taxon>Ascomycota</taxon>
        <taxon>Pezizomycotina</taxon>
        <taxon>Sordariomycetes</taxon>
        <taxon>Sordariomycetidae</taxon>
        <taxon>Sordariales</taxon>
        <taxon>Chaetomiaceae</taxon>
        <taxon>Thermothelomyces</taxon>
    </lineage>
</organism>
<dbReference type="Proteomes" id="UP000007322">
    <property type="component" value="Chromosome 5"/>
</dbReference>
<evidence type="ECO:0000313" key="2">
    <source>
        <dbReference type="Proteomes" id="UP000007322"/>
    </source>
</evidence>
<dbReference type="OMA" id="WGFTIMA"/>
<gene>
    <name evidence="1" type="ORF">MYCTH_2111918</name>
</gene>
<name>G2QJM0_THET4</name>
<dbReference type="AlphaFoldDB" id="G2QJM0"/>
<dbReference type="HOGENOM" id="CLU_091764_0_0_1"/>
<dbReference type="VEuPathDB" id="FungiDB:MYCTH_2111918"/>
<evidence type="ECO:0000313" key="1">
    <source>
        <dbReference type="EMBL" id="AEO59777.1"/>
    </source>
</evidence>